<evidence type="ECO:0000313" key="4">
    <source>
        <dbReference type="EMBL" id="PWN34546.1"/>
    </source>
</evidence>
<dbReference type="SUPFAM" id="SSF54637">
    <property type="entry name" value="Thioesterase/thiol ester dehydrase-isomerase"/>
    <property type="match status" value="1"/>
</dbReference>
<dbReference type="RefSeq" id="XP_025354848.1">
    <property type="nucleotide sequence ID" value="XM_025500798.1"/>
</dbReference>
<feature type="compositionally biased region" description="Acidic residues" evidence="1">
    <location>
        <begin position="259"/>
        <end position="268"/>
    </location>
</feature>
<keyword evidence="5" id="KW-1185">Reference proteome</keyword>
<keyword evidence="2" id="KW-1133">Transmembrane helix</keyword>
<evidence type="ECO:0000259" key="3">
    <source>
        <dbReference type="Pfam" id="PF01575"/>
    </source>
</evidence>
<accession>A0A316VAK4</accession>
<protein>
    <recommendedName>
        <fullName evidence="3">MaoC-like domain-containing protein</fullName>
    </recommendedName>
</protein>
<evidence type="ECO:0000256" key="2">
    <source>
        <dbReference type="SAM" id="Phobius"/>
    </source>
</evidence>
<dbReference type="AlphaFoldDB" id="A0A316VAK4"/>
<dbReference type="Proteomes" id="UP000245771">
    <property type="component" value="Unassembled WGS sequence"/>
</dbReference>
<keyword evidence="2" id="KW-0812">Transmembrane</keyword>
<dbReference type="STRING" id="1280837.A0A316VAK4"/>
<sequence>MIAIIIFRLFELVLLFWGVVASVAFYISRNRFNKLGIRSLSAPSTVEIKLQQSPTRFTGFDLFVLSLSVLCKYIPFTKGYHNELIPHKDKQQAFDLPLIQVSGPLRFDQSDIQRFQRALQPNVKGRKPEIDDDGPANSLFLVALTAPLVIYVLALHASPIKPLGAVNTRNAFHYHDPAMCNDITKLLQASNEGRLQVSARFGGPQNPGIRKKRGMDFSMIIEVRKHEEVLFTQELHFLQFLKSGQKPKFDPEQRQSEQNNDEDMEDQDSLETCALPRFDVTTPRLWASSCGDYNPIHILPLAAVLFGFPSVIAHGNHVVALAVEEARLKDQQRFNEAHQILYGRKPFTLDVQFIKPMVLPATFHVAWQVRRNAEGVRLIVMKGDRDCVIGSCYVD</sequence>
<dbReference type="Pfam" id="PF01575">
    <property type="entry name" value="MaoC_dehydratas"/>
    <property type="match status" value="1"/>
</dbReference>
<keyword evidence="2" id="KW-0472">Membrane</keyword>
<dbReference type="EMBL" id="KZ819603">
    <property type="protein sequence ID" value="PWN34546.1"/>
    <property type="molecule type" value="Genomic_DNA"/>
</dbReference>
<dbReference type="GeneID" id="37022579"/>
<proteinExistence type="predicted"/>
<evidence type="ECO:0000313" key="5">
    <source>
        <dbReference type="Proteomes" id="UP000245771"/>
    </source>
</evidence>
<feature type="region of interest" description="Disordered" evidence="1">
    <location>
        <begin position="246"/>
        <end position="268"/>
    </location>
</feature>
<feature type="transmembrane region" description="Helical" evidence="2">
    <location>
        <begin position="6"/>
        <end position="28"/>
    </location>
</feature>
<dbReference type="PANTHER" id="PTHR43841">
    <property type="entry name" value="3-HYDROXYACYL-THIOESTER DEHYDRATASE HTDX-RELATED"/>
    <property type="match status" value="1"/>
</dbReference>
<dbReference type="InterPro" id="IPR029069">
    <property type="entry name" value="HotDog_dom_sf"/>
</dbReference>
<dbReference type="Gene3D" id="3.10.129.10">
    <property type="entry name" value="Hotdog Thioesterase"/>
    <property type="match status" value="1"/>
</dbReference>
<dbReference type="OrthoDB" id="533830at2759"/>
<dbReference type="InParanoid" id="A0A316VAK4"/>
<organism evidence="4 5">
    <name type="scientific">Meira miltonrushii</name>
    <dbReference type="NCBI Taxonomy" id="1280837"/>
    <lineage>
        <taxon>Eukaryota</taxon>
        <taxon>Fungi</taxon>
        <taxon>Dikarya</taxon>
        <taxon>Basidiomycota</taxon>
        <taxon>Ustilaginomycotina</taxon>
        <taxon>Exobasidiomycetes</taxon>
        <taxon>Exobasidiales</taxon>
        <taxon>Brachybasidiaceae</taxon>
        <taxon>Meira</taxon>
    </lineage>
</organism>
<name>A0A316VAK4_9BASI</name>
<evidence type="ECO:0000256" key="1">
    <source>
        <dbReference type="SAM" id="MobiDB-lite"/>
    </source>
</evidence>
<dbReference type="PANTHER" id="PTHR43841:SF1">
    <property type="entry name" value="3-HYDROXYACYL-THIOESTER DEHYDRATASE X"/>
    <property type="match status" value="1"/>
</dbReference>
<feature type="domain" description="MaoC-like" evidence="3">
    <location>
        <begin position="284"/>
        <end position="378"/>
    </location>
</feature>
<gene>
    <name evidence="4" type="ORF">FA14DRAFT_177952</name>
</gene>
<reference evidence="4 5" key="1">
    <citation type="journal article" date="2018" name="Mol. Biol. Evol.">
        <title>Broad Genomic Sampling Reveals a Smut Pathogenic Ancestry of the Fungal Clade Ustilaginomycotina.</title>
        <authorList>
            <person name="Kijpornyongpan T."/>
            <person name="Mondo S.J."/>
            <person name="Barry K."/>
            <person name="Sandor L."/>
            <person name="Lee J."/>
            <person name="Lipzen A."/>
            <person name="Pangilinan J."/>
            <person name="LaButti K."/>
            <person name="Hainaut M."/>
            <person name="Henrissat B."/>
            <person name="Grigoriev I.V."/>
            <person name="Spatafora J.W."/>
            <person name="Aime M.C."/>
        </authorList>
    </citation>
    <scope>NUCLEOTIDE SEQUENCE [LARGE SCALE GENOMIC DNA]</scope>
    <source>
        <strain evidence="4 5">MCA 3882</strain>
    </source>
</reference>
<dbReference type="InterPro" id="IPR002539">
    <property type="entry name" value="MaoC-like_dom"/>
</dbReference>